<protein>
    <submittedName>
        <fullName evidence="2">Uncharacterized protein</fullName>
    </submittedName>
</protein>
<feature type="compositionally biased region" description="Basic and acidic residues" evidence="1">
    <location>
        <begin position="280"/>
        <end position="303"/>
    </location>
</feature>
<evidence type="ECO:0000256" key="1">
    <source>
        <dbReference type="SAM" id="MobiDB-lite"/>
    </source>
</evidence>
<feature type="region of interest" description="Disordered" evidence="1">
    <location>
        <begin position="168"/>
        <end position="256"/>
    </location>
</feature>
<accession>A0A8J5CRR3</accession>
<feature type="compositionally biased region" description="Low complexity" evidence="1">
    <location>
        <begin position="237"/>
        <end position="250"/>
    </location>
</feature>
<sequence>MGGHRFSGSSSGTGLKGHLQTAVLPLVPSSKVTALPKRRPSVGTPTTPPCSASSALCSGTSVPSMTVQGALYTCEPTHFRSEHGRVGPTLEKGSIGLGQEHIHSDKATLYSSTSSTKATLYSVKDNGFEALYDTVSPNAVNYYGSAKSGNIDTQYKVTNSPAICFYGSRKHQETGPHSDKTSSTGPHAKSSMISTSFDSGATTEHQPNTIISPKPDIYSTRNSDWSEISQQDSNPNSSSHQSGCSAGSHSPQRFSHKQALLRRAFQEMLKSDPNDSPTDQAKEKRSITTHDSPTKTEMNKADGSKKVVRSFVTTALNKPDMYAQDARKFGTAQNNASVTTGAFMVLSVFYDRRTFNDVY</sequence>
<feature type="compositionally biased region" description="Polar residues" evidence="1">
    <location>
        <begin position="43"/>
        <end position="55"/>
    </location>
</feature>
<feature type="region of interest" description="Disordered" evidence="1">
    <location>
        <begin position="34"/>
        <end position="55"/>
    </location>
</feature>
<feature type="region of interest" description="Disordered" evidence="1">
    <location>
        <begin position="269"/>
        <end position="303"/>
    </location>
</feature>
<name>A0A8J5CRR3_CHIOP</name>
<dbReference type="EMBL" id="JACEEZ010013560">
    <property type="protein sequence ID" value="KAG0720004.1"/>
    <property type="molecule type" value="Genomic_DNA"/>
</dbReference>
<feature type="compositionally biased region" description="Basic and acidic residues" evidence="1">
    <location>
        <begin position="170"/>
        <end position="180"/>
    </location>
</feature>
<gene>
    <name evidence="2" type="ORF">GWK47_006991</name>
</gene>
<proteinExistence type="predicted"/>
<feature type="compositionally biased region" description="Polar residues" evidence="1">
    <location>
        <begin position="219"/>
        <end position="236"/>
    </location>
</feature>
<dbReference type="AlphaFoldDB" id="A0A8J5CRR3"/>
<keyword evidence="3" id="KW-1185">Reference proteome</keyword>
<evidence type="ECO:0000313" key="3">
    <source>
        <dbReference type="Proteomes" id="UP000770661"/>
    </source>
</evidence>
<comment type="caution">
    <text evidence="2">The sequence shown here is derived from an EMBL/GenBank/DDBJ whole genome shotgun (WGS) entry which is preliminary data.</text>
</comment>
<reference evidence="2" key="1">
    <citation type="submission" date="2020-07" db="EMBL/GenBank/DDBJ databases">
        <title>The High-quality genome of the commercially important snow crab, Chionoecetes opilio.</title>
        <authorList>
            <person name="Jeong J.-H."/>
            <person name="Ryu S."/>
        </authorList>
    </citation>
    <scope>NUCLEOTIDE SEQUENCE</scope>
    <source>
        <strain evidence="2">MADBK_172401_WGS</strain>
        <tissue evidence="2">Digestive gland</tissue>
    </source>
</reference>
<feature type="compositionally biased region" description="Polar residues" evidence="1">
    <location>
        <begin position="181"/>
        <end position="211"/>
    </location>
</feature>
<organism evidence="2 3">
    <name type="scientific">Chionoecetes opilio</name>
    <name type="common">Atlantic snow crab</name>
    <name type="synonym">Cancer opilio</name>
    <dbReference type="NCBI Taxonomy" id="41210"/>
    <lineage>
        <taxon>Eukaryota</taxon>
        <taxon>Metazoa</taxon>
        <taxon>Ecdysozoa</taxon>
        <taxon>Arthropoda</taxon>
        <taxon>Crustacea</taxon>
        <taxon>Multicrustacea</taxon>
        <taxon>Malacostraca</taxon>
        <taxon>Eumalacostraca</taxon>
        <taxon>Eucarida</taxon>
        <taxon>Decapoda</taxon>
        <taxon>Pleocyemata</taxon>
        <taxon>Brachyura</taxon>
        <taxon>Eubrachyura</taxon>
        <taxon>Majoidea</taxon>
        <taxon>Majidae</taxon>
        <taxon>Chionoecetes</taxon>
    </lineage>
</organism>
<dbReference type="OrthoDB" id="6377759at2759"/>
<dbReference type="Proteomes" id="UP000770661">
    <property type="component" value="Unassembled WGS sequence"/>
</dbReference>
<evidence type="ECO:0000313" key="2">
    <source>
        <dbReference type="EMBL" id="KAG0720004.1"/>
    </source>
</evidence>